<dbReference type="InterPro" id="IPR039261">
    <property type="entry name" value="FNR_nucleotide-bd"/>
</dbReference>
<dbReference type="KEGG" id="ngv:CDO52_00510"/>
<dbReference type="InterPro" id="IPR017927">
    <property type="entry name" value="FAD-bd_FR_type"/>
</dbReference>
<evidence type="ECO:0000259" key="1">
    <source>
        <dbReference type="PROSITE" id="PS51384"/>
    </source>
</evidence>
<name>A0A223S005_9ACTN</name>
<dbReference type="InterPro" id="IPR039374">
    <property type="entry name" value="SIP_fam"/>
</dbReference>
<dbReference type="InterPro" id="IPR017938">
    <property type="entry name" value="Riboflavin_synthase-like_b-brl"/>
</dbReference>
<evidence type="ECO:0000313" key="2">
    <source>
        <dbReference type="EMBL" id="ASU81460.1"/>
    </source>
</evidence>
<evidence type="ECO:0000313" key="3">
    <source>
        <dbReference type="Proteomes" id="UP000215005"/>
    </source>
</evidence>
<dbReference type="Proteomes" id="UP000215005">
    <property type="component" value="Chromosome"/>
</dbReference>
<dbReference type="GO" id="GO:0016491">
    <property type="term" value="F:oxidoreductase activity"/>
    <property type="evidence" value="ECO:0007669"/>
    <property type="project" value="InterPro"/>
</dbReference>
<dbReference type="Gene3D" id="3.40.50.80">
    <property type="entry name" value="Nucleotide-binding domain of ferredoxin-NADP reductase (FNR) module"/>
    <property type="match status" value="1"/>
</dbReference>
<organism evidence="2 3">
    <name type="scientific">Nocardiopsis gilva YIM 90087</name>
    <dbReference type="NCBI Taxonomy" id="1235441"/>
    <lineage>
        <taxon>Bacteria</taxon>
        <taxon>Bacillati</taxon>
        <taxon>Actinomycetota</taxon>
        <taxon>Actinomycetes</taxon>
        <taxon>Streptosporangiales</taxon>
        <taxon>Nocardiopsidaceae</taxon>
        <taxon>Nocardiopsis</taxon>
    </lineage>
</organism>
<dbReference type="Gene3D" id="2.40.30.10">
    <property type="entry name" value="Translation factors"/>
    <property type="match status" value="1"/>
</dbReference>
<gene>
    <name evidence="2" type="ORF">CDO52_00510</name>
</gene>
<dbReference type="RefSeq" id="WP_026125935.1">
    <property type="nucleotide sequence ID" value="NZ_ANBG01000243.1"/>
</dbReference>
<dbReference type="PANTHER" id="PTHR30157:SF0">
    <property type="entry name" value="NADPH-DEPENDENT FERRIC-CHELATE REDUCTASE"/>
    <property type="match status" value="1"/>
</dbReference>
<dbReference type="EMBL" id="CP022753">
    <property type="protein sequence ID" value="ASU81460.1"/>
    <property type="molecule type" value="Genomic_DNA"/>
</dbReference>
<dbReference type="FunFam" id="2.40.30.10:FF:000131">
    <property type="entry name" value="NADPH-dependent ferric siderophore reductase"/>
    <property type="match status" value="1"/>
</dbReference>
<sequence>MAEPRQRAKRAVHCGRVESVERLTPHMVRVVLGGEGLAKFSTSEATDSYVKLLFTPPGVDHYPEPFDIEEIRAERPREEWPIVRTYTVRAWDPRERLLTLDFVVHGDSGVAGPWAANARPGELLRFLGPGGGYAPGTEADWHLLAGDESALPAIAASIERLPEGHTAHAFIEVADPGEEQHVSAHPDVQVHWLYRGSRPVGAALVEAVRTLEFPHGDVQAFVHGEANTVKELRSFLRVEREIPRENLSISGYWRLGRTEDAWQSTKAEWNRRIEEEEASRIGSAA</sequence>
<dbReference type="InterPro" id="IPR013113">
    <property type="entry name" value="SIP_FAD-bd"/>
</dbReference>
<dbReference type="PANTHER" id="PTHR30157">
    <property type="entry name" value="FERRIC REDUCTASE, NADPH-DEPENDENT"/>
    <property type="match status" value="1"/>
</dbReference>
<protein>
    <submittedName>
        <fullName evidence="2">Siderophore-interacting protein</fullName>
    </submittedName>
</protein>
<reference evidence="2 3" key="1">
    <citation type="submission" date="2017-08" db="EMBL/GenBank/DDBJ databases">
        <title>The complete genome sequence of Nocardiopsis gilva YIM 90087.</title>
        <authorList>
            <person name="Yin M."/>
            <person name="Tang S."/>
        </authorList>
    </citation>
    <scope>NUCLEOTIDE SEQUENCE [LARGE SCALE GENOMIC DNA]</scope>
    <source>
        <strain evidence="2 3">YIM 90087</strain>
    </source>
</reference>
<feature type="domain" description="FAD-binding FR-type" evidence="1">
    <location>
        <begin position="10"/>
        <end position="136"/>
    </location>
</feature>
<proteinExistence type="predicted"/>
<dbReference type="PROSITE" id="PS51384">
    <property type="entry name" value="FAD_FR"/>
    <property type="match status" value="1"/>
</dbReference>
<dbReference type="CDD" id="cd06193">
    <property type="entry name" value="siderophore_interacting"/>
    <property type="match status" value="1"/>
</dbReference>
<dbReference type="SUPFAM" id="SSF63380">
    <property type="entry name" value="Riboflavin synthase domain-like"/>
    <property type="match status" value="1"/>
</dbReference>
<dbReference type="Pfam" id="PF04954">
    <property type="entry name" value="SIP"/>
    <property type="match status" value="1"/>
</dbReference>
<dbReference type="OrthoDB" id="3211041at2"/>
<keyword evidence="3" id="KW-1185">Reference proteome</keyword>
<dbReference type="InterPro" id="IPR007037">
    <property type="entry name" value="SIP_rossman_dom"/>
</dbReference>
<dbReference type="Pfam" id="PF08021">
    <property type="entry name" value="FAD_binding_9"/>
    <property type="match status" value="1"/>
</dbReference>
<accession>A0A223S005</accession>
<dbReference type="AlphaFoldDB" id="A0A223S005"/>